<organism evidence="3 4">
    <name type="scientific">Ensete ventricosum</name>
    <name type="common">Abyssinian banana</name>
    <name type="synonym">Musa ensete</name>
    <dbReference type="NCBI Taxonomy" id="4639"/>
    <lineage>
        <taxon>Eukaryota</taxon>
        <taxon>Viridiplantae</taxon>
        <taxon>Streptophyta</taxon>
        <taxon>Embryophyta</taxon>
        <taxon>Tracheophyta</taxon>
        <taxon>Spermatophyta</taxon>
        <taxon>Magnoliopsida</taxon>
        <taxon>Liliopsida</taxon>
        <taxon>Zingiberales</taxon>
        <taxon>Musaceae</taxon>
        <taxon>Ensete</taxon>
    </lineage>
</organism>
<gene>
    <name evidence="3" type="ORF">B296_00049483</name>
</gene>
<feature type="region of interest" description="Disordered" evidence="1">
    <location>
        <begin position="37"/>
        <end position="79"/>
    </location>
</feature>
<dbReference type="EMBL" id="AMZH03010853">
    <property type="protein sequence ID" value="RRT53959.1"/>
    <property type="molecule type" value="Genomic_DNA"/>
</dbReference>
<dbReference type="AlphaFoldDB" id="A0A426YQF1"/>
<dbReference type="Proteomes" id="UP000287651">
    <property type="component" value="Unassembled WGS sequence"/>
</dbReference>
<reference evidence="3 4" key="1">
    <citation type="journal article" date="2014" name="Agronomy (Basel)">
        <title>A Draft Genome Sequence for Ensete ventricosum, the Drought-Tolerant Tree Against Hunger.</title>
        <authorList>
            <person name="Harrison J."/>
            <person name="Moore K.A."/>
            <person name="Paszkiewicz K."/>
            <person name="Jones T."/>
            <person name="Grant M."/>
            <person name="Ambacheew D."/>
            <person name="Muzemil S."/>
            <person name="Studholme D.J."/>
        </authorList>
    </citation>
    <scope>NUCLEOTIDE SEQUENCE [LARGE SCALE GENOMIC DNA]</scope>
</reference>
<protein>
    <submittedName>
        <fullName evidence="3">Uncharacterized protein</fullName>
    </submittedName>
</protein>
<feature type="non-terminal residue" evidence="3">
    <location>
        <position position="1"/>
    </location>
</feature>
<sequence>ASPAKVLAVSLFLLLSLLFSIDFQASWCISRYTSGRKLGEKQPKTGPPSPIKNRGRSSYWSPEGVSDRPPPAPDHPGSSAVAYAFQPDLVESNM</sequence>
<evidence type="ECO:0000256" key="2">
    <source>
        <dbReference type="SAM" id="SignalP"/>
    </source>
</evidence>
<accession>A0A426YQF1</accession>
<feature type="signal peptide" evidence="2">
    <location>
        <begin position="1"/>
        <end position="28"/>
    </location>
</feature>
<proteinExistence type="predicted"/>
<feature type="chain" id="PRO_5019492239" evidence="2">
    <location>
        <begin position="29"/>
        <end position="94"/>
    </location>
</feature>
<name>A0A426YQF1_ENSVE</name>
<comment type="caution">
    <text evidence="3">The sequence shown here is derived from an EMBL/GenBank/DDBJ whole genome shotgun (WGS) entry which is preliminary data.</text>
</comment>
<evidence type="ECO:0000313" key="3">
    <source>
        <dbReference type="EMBL" id="RRT53959.1"/>
    </source>
</evidence>
<evidence type="ECO:0000313" key="4">
    <source>
        <dbReference type="Proteomes" id="UP000287651"/>
    </source>
</evidence>
<keyword evidence="2" id="KW-0732">Signal</keyword>
<evidence type="ECO:0000256" key="1">
    <source>
        <dbReference type="SAM" id="MobiDB-lite"/>
    </source>
</evidence>